<name>D9QIS8_BRESC</name>
<dbReference type="AlphaFoldDB" id="D9QIS8"/>
<reference evidence="18" key="1">
    <citation type="journal article" date="2011" name="J. Bacteriol.">
        <title>Genome sequences of eight morphologically diverse alphaproteobacteria.</title>
        <authorList>
            <consortium name="US DOE Joint Genome Institute"/>
            <person name="Brown P.J."/>
            <person name="Kysela D.T."/>
            <person name="Buechlein A."/>
            <person name="Hemmerich C."/>
            <person name="Brun Y.V."/>
        </authorList>
    </citation>
    <scope>NUCLEOTIDE SEQUENCE [LARGE SCALE GENOMIC DNA]</scope>
    <source>
        <strain evidence="18">ATCC 15264 / DSM 4735 / LMG 14903 / NBRC 16000 / CB 81</strain>
    </source>
</reference>
<dbReference type="PANTHER" id="PTHR43520">
    <property type="entry name" value="ATP7, ISOFORM B"/>
    <property type="match status" value="1"/>
</dbReference>
<dbReference type="PROSITE" id="PS50846">
    <property type="entry name" value="HMA_2"/>
    <property type="match status" value="1"/>
</dbReference>
<dbReference type="NCBIfam" id="TIGR01512">
    <property type="entry name" value="ATPase-IB2_Cd"/>
    <property type="match status" value="1"/>
</dbReference>
<organism evidence="17 18">
    <name type="scientific">Brevundimonas subvibrioides (strain ATCC 15264 / DSM 4735 / LMG 14903 / NBRC 16000 / CB 81)</name>
    <name type="common">Caulobacter subvibrioides</name>
    <dbReference type="NCBI Taxonomy" id="633149"/>
    <lineage>
        <taxon>Bacteria</taxon>
        <taxon>Pseudomonadati</taxon>
        <taxon>Pseudomonadota</taxon>
        <taxon>Alphaproteobacteria</taxon>
        <taxon>Caulobacterales</taxon>
        <taxon>Caulobacteraceae</taxon>
        <taxon>Brevundimonas</taxon>
    </lineage>
</organism>
<accession>D9QIS8</accession>
<feature type="transmembrane region" description="Helical" evidence="15">
    <location>
        <begin position="358"/>
        <end position="381"/>
    </location>
</feature>
<dbReference type="Pfam" id="PF00702">
    <property type="entry name" value="Hydrolase"/>
    <property type="match status" value="1"/>
</dbReference>
<dbReference type="InterPro" id="IPR059000">
    <property type="entry name" value="ATPase_P-type_domA"/>
</dbReference>
<protein>
    <submittedName>
        <fullName evidence="17">Copper-translocating P-type ATPase</fullName>
    </submittedName>
</protein>
<keyword evidence="10" id="KW-0460">Magnesium</keyword>
<dbReference type="Gene3D" id="3.40.50.1000">
    <property type="entry name" value="HAD superfamily/HAD-like"/>
    <property type="match status" value="1"/>
</dbReference>
<evidence type="ECO:0000256" key="13">
    <source>
        <dbReference type="ARBA" id="ARBA00023065"/>
    </source>
</evidence>
<feature type="domain" description="HMA" evidence="16">
    <location>
        <begin position="23"/>
        <end position="89"/>
    </location>
</feature>
<dbReference type="HOGENOM" id="CLU_001771_6_2_5"/>
<dbReference type="BioCyc" id="BSUB633149:G1GM8-2098-MONOMER"/>
<dbReference type="InterPro" id="IPR023298">
    <property type="entry name" value="ATPase_P-typ_TM_dom_sf"/>
</dbReference>
<evidence type="ECO:0000256" key="11">
    <source>
        <dbReference type="ARBA" id="ARBA00022967"/>
    </source>
</evidence>
<dbReference type="NCBIfam" id="TIGR01525">
    <property type="entry name" value="ATPase-IB_hvy"/>
    <property type="match status" value="1"/>
</dbReference>
<keyword evidence="3" id="KW-0813">Transport</keyword>
<evidence type="ECO:0000256" key="1">
    <source>
        <dbReference type="ARBA" id="ARBA00004651"/>
    </source>
</evidence>
<dbReference type="Pfam" id="PF00122">
    <property type="entry name" value="E1-E2_ATPase"/>
    <property type="match status" value="1"/>
</dbReference>
<dbReference type="GO" id="GO:0055070">
    <property type="term" value="P:copper ion homeostasis"/>
    <property type="evidence" value="ECO:0007669"/>
    <property type="project" value="TreeGrafter"/>
</dbReference>
<sequence length="722" mass="75219">MTLDSAIGRDMSAFVRRRDDGRASLDLLVTGARCAGCMSKIERAVSALPGVGSARLNLSTGRLAIEVSDRAIDPDTVIRTLAGLGYPATAYDPGAALQQRDREGRKLILALAVAGFGAMNAMMFSVPLWAGLFDQELGPATRTMMMWMSAAVGAPCAIFAGMTFFESAWRSLRAGRANMDVPISVGVILTLAISFSETILNGRDAYFDAAVSLLFLLLIGRWLDHRLKASARSAAGDLLALQAPTVCVIDSAGRARSVPLGDVASGDRIRVRPGDRIPVDAILEDGIAVLDNSLLTGESAPERIARGQLCRAGAVNLSGLLTLRAEAGSEDSTLAEIARLIDAGAQSRSRYVRLADRAAALYVPVVHAAALLTFGGGWALGLDPREALIRAVAVLIVTCPCALGLAVPAVQIVASARLFRRGVLVKSGAALERLAEVDHVVFDKTGVLTEGRPVLIETSPVVVSMAAPLARATNHPMARAVARAAGDGPVATDVVEHAGLGVEGLIDGQRARLGRAAFVGVSTLRAAETELWFGFEDGPKVRLRFSDSPRPDAAKTVAALRALGLSVEILSGDQASVVETVAHSVGISAWRSGLLPDDKAEAIDRLAAGGRKVLMVGDGLNDAAALARAHAAIAPGSAIEASQNAADLVLTQDSLMAVVEAITVARSARRRALENFGFAALYNLVAAPAAMLGLVNPFIAALAMSGSSLVVTLNALRLRGAR</sequence>
<dbReference type="PANTHER" id="PTHR43520:SF5">
    <property type="entry name" value="CATION-TRANSPORTING P-TYPE ATPASE-RELATED"/>
    <property type="match status" value="1"/>
</dbReference>
<dbReference type="InterPro" id="IPR023214">
    <property type="entry name" value="HAD_sf"/>
</dbReference>
<dbReference type="Pfam" id="PF00403">
    <property type="entry name" value="HMA"/>
    <property type="match status" value="1"/>
</dbReference>
<feature type="transmembrane region" description="Helical" evidence="15">
    <location>
        <begin position="177"/>
        <end position="199"/>
    </location>
</feature>
<keyword evidence="9 15" id="KW-0067">ATP-binding</keyword>
<dbReference type="GO" id="GO:0005886">
    <property type="term" value="C:plasma membrane"/>
    <property type="evidence" value="ECO:0007669"/>
    <property type="project" value="UniProtKB-SubCell"/>
</dbReference>
<dbReference type="GO" id="GO:0043682">
    <property type="term" value="F:P-type divalent copper transporter activity"/>
    <property type="evidence" value="ECO:0007669"/>
    <property type="project" value="TreeGrafter"/>
</dbReference>
<evidence type="ECO:0000256" key="2">
    <source>
        <dbReference type="ARBA" id="ARBA00006024"/>
    </source>
</evidence>
<dbReference type="InterPro" id="IPR027256">
    <property type="entry name" value="P-typ_ATPase_IB"/>
</dbReference>
<evidence type="ECO:0000256" key="9">
    <source>
        <dbReference type="ARBA" id="ARBA00022840"/>
    </source>
</evidence>
<dbReference type="SUPFAM" id="SSF81665">
    <property type="entry name" value="Calcium ATPase, transmembrane domain M"/>
    <property type="match status" value="1"/>
</dbReference>
<keyword evidence="14 15" id="KW-0472">Membrane</keyword>
<evidence type="ECO:0000256" key="5">
    <source>
        <dbReference type="ARBA" id="ARBA00022553"/>
    </source>
</evidence>
<dbReference type="Gene3D" id="3.40.1110.10">
    <property type="entry name" value="Calcium-transporting ATPase, cytoplasmic domain N"/>
    <property type="match status" value="1"/>
</dbReference>
<evidence type="ECO:0000313" key="17">
    <source>
        <dbReference type="EMBL" id="ADL01411.1"/>
    </source>
</evidence>
<dbReference type="NCBIfam" id="TIGR01494">
    <property type="entry name" value="ATPase_P-type"/>
    <property type="match status" value="1"/>
</dbReference>
<feature type="transmembrane region" description="Helical" evidence="15">
    <location>
        <begin position="676"/>
        <end position="692"/>
    </location>
</feature>
<keyword evidence="5" id="KW-0597">Phosphoprotein</keyword>
<evidence type="ECO:0000256" key="14">
    <source>
        <dbReference type="ARBA" id="ARBA00023136"/>
    </source>
</evidence>
<dbReference type="InterPro" id="IPR008250">
    <property type="entry name" value="ATPase_P-typ_transduc_dom_A_sf"/>
</dbReference>
<feature type="transmembrane region" description="Helical" evidence="15">
    <location>
        <begin position="698"/>
        <end position="716"/>
    </location>
</feature>
<evidence type="ECO:0000256" key="6">
    <source>
        <dbReference type="ARBA" id="ARBA00022692"/>
    </source>
</evidence>
<evidence type="ECO:0000256" key="3">
    <source>
        <dbReference type="ARBA" id="ARBA00022448"/>
    </source>
</evidence>
<keyword evidence="18" id="KW-1185">Reference proteome</keyword>
<keyword evidence="8 15" id="KW-0547">Nucleotide-binding</keyword>
<dbReference type="Gene3D" id="2.70.150.10">
    <property type="entry name" value="Calcium-transporting ATPase, cytoplasmic transduction domain A"/>
    <property type="match status" value="1"/>
</dbReference>
<evidence type="ECO:0000256" key="10">
    <source>
        <dbReference type="ARBA" id="ARBA00022842"/>
    </source>
</evidence>
<evidence type="ECO:0000259" key="16">
    <source>
        <dbReference type="PROSITE" id="PS50846"/>
    </source>
</evidence>
<dbReference type="GO" id="GO:0005524">
    <property type="term" value="F:ATP binding"/>
    <property type="evidence" value="ECO:0007669"/>
    <property type="project" value="UniProtKB-UniRule"/>
</dbReference>
<evidence type="ECO:0000313" key="18">
    <source>
        <dbReference type="Proteomes" id="UP000002696"/>
    </source>
</evidence>
<keyword evidence="11" id="KW-1278">Translocase</keyword>
<keyword evidence="6 15" id="KW-0812">Transmembrane</keyword>
<dbReference type="SUPFAM" id="SSF56784">
    <property type="entry name" value="HAD-like"/>
    <property type="match status" value="1"/>
</dbReference>
<dbReference type="InParanoid" id="D9QIS8"/>
<feature type="transmembrane region" description="Helical" evidence="15">
    <location>
        <begin position="387"/>
        <end position="414"/>
    </location>
</feature>
<dbReference type="CDD" id="cd00371">
    <property type="entry name" value="HMA"/>
    <property type="match status" value="1"/>
</dbReference>
<dbReference type="KEGG" id="bsb:Bresu_2101"/>
<feature type="transmembrane region" description="Helical" evidence="15">
    <location>
        <begin position="107"/>
        <end position="132"/>
    </location>
</feature>
<dbReference type="SUPFAM" id="SSF55008">
    <property type="entry name" value="HMA, heavy metal-associated domain"/>
    <property type="match status" value="1"/>
</dbReference>
<dbReference type="InterPro" id="IPR001757">
    <property type="entry name" value="P_typ_ATPase"/>
</dbReference>
<dbReference type="eggNOG" id="COG2217">
    <property type="taxonomic scope" value="Bacteria"/>
</dbReference>
<evidence type="ECO:0000256" key="4">
    <source>
        <dbReference type="ARBA" id="ARBA00022475"/>
    </source>
</evidence>
<dbReference type="RefSeq" id="WP_013269512.1">
    <property type="nucleotide sequence ID" value="NC_014375.1"/>
</dbReference>
<dbReference type="InterPro" id="IPR023299">
    <property type="entry name" value="ATPase_P-typ_cyto_dom_N"/>
</dbReference>
<feature type="transmembrane region" description="Helical" evidence="15">
    <location>
        <begin position="205"/>
        <end position="223"/>
    </location>
</feature>
<comment type="similarity">
    <text evidence="2 15">Belongs to the cation transport ATPase (P-type) (TC 3.A.3) family. Type IB subfamily.</text>
</comment>
<keyword evidence="12 15" id="KW-1133">Transmembrane helix</keyword>
<gene>
    <name evidence="17" type="ordered locus">Bresu_2101</name>
</gene>
<dbReference type="GO" id="GO:0016887">
    <property type="term" value="F:ATP hydrolysis activity"/>
    <property type="evidence" value="ECO:0007669"/>
    <property type="project" value="InterPro"/>
</dbReference>
<feature type="transmembrane region" description="Helical" evidence="15">
    <location>
        <begin position="144"/>
        <end position="165"/>
    </location>
</feature>
<dbReference type="Gene3D" id="3.30.70.100">
    <property type="match status" value="1"/>
</dbReference>
<dbReference type="STRING" id="633149.Bresu_2101"/>
<evidence type="ECO:0000256" key="15">
    <source>
        <dbReference type="RuleBase" id="RU362081"/>
    </source>
</evidence>
<dbReference type="PRINTS" id="PR00120">
    <property type="entry name" value="HATPASE"/>
</dbReference>
<dbReference type="NCBIfam" id="TIGR01511">
    <property type="entry name" value="ATPase-IB1_Cu"/>
    <property type="match status" value="1"/>
</dbReference>
<dbReference type="InterPro" id="IPR036163">
    <property type="entry name" value="HMA_dom_sf"/>
</dbReference>
<evidence type="ECO:0000256" key="12">
    <source>
        <dbReference type="ARBA" id="ARBA00022989"/>
    </source>
</evidence>
<dbReference type="PRINTS" id="PR00119">
    <property type="entry name" value="CATATPASE"/>
</dbReference>
<evidence type="ECO:0000256" key="7">
    <source>
        <dbReference type="ARBA" id="ARBA00022723"/>
    </source>
</evidence>
<keyword evidence="4 15" id="KW-1003">Cell membrane</keyword>
<dbReference type="SUPFAM" id="SSF81653">
    <property type="entry name" value="Calcium ATPase, transduction domain A"/>
    <property type="match status" value="1"/>
</dbReference>
<dbReference type="EMBL" id="CP002102">
    <property type="protein sequence ID" value="ADL01411.1"/>
    <property type="molecule type" value="Genomic_DNA"/>
</dbReference>
<comment type="subcellular location">
    <subcellularLocation>
        <location evidence="1">Cell membrane</location>
        <topology evidence="1">Multi-pass membrane protein</topology>
    </subcellularLocation>
</comment>
<evidence type="ECO:0000256" key="8">
    <source>
        <dbReference type="ARBA" id="ARBA00022741"/>
    </source>
</evidence>
<keyword evidence="13" id="KW-0406">Ion transport</keyword>
<dbReference type="Proteomes" id="UP000002696">
    <property type="component" value="Chromosome"/>
</dbReference>
<dbReference type="InterPro" id="IPR036412">
    <property type="entry name" value="HAD-like_sf"/>
</dbReference>
<keyword evidence="7 15" id="KW-0479">Metal-binding</keyword>
<dbReference type="OrthoDB" id="9807843at2"/>
<proteinExistence type="inferred from homology"/>
<dbReference type="GO" id="GO:0005507">
    <property type="term" value="F:copper ion binding"/>
    <property type="evidence" value="ECO:0007669"/>
    <property type="project" value="TreeGrafter"/>
</dbReference>
<dbReference type="InterPro" id="IPR006121">
    <property type="entry name" value="HMA_dom"/>
</dbReference>